<dbReference type="Pfam" id="PF00037">
    <property type="entry name" value="Fer4"/>
    <property type="match status" value="1"/>
</dbReference>
<gene>
    <name evidence="2" type="ORF">F5R70_06145</name>
</gene>
<comment type="caution">
    <text evidence="2">The sequence shown here is derived from an EMBL/GenBank/DDBJ whole genome shotgun (WGS) entry which is preliminary data.</text>
</comment>
<proteinExistence type="predicted"/>
<dbReference type="SUPFAM" id="SSF54862">
    <property type="entry name" value="4Fe-4S ferredoxins"/>
    <property type="match status" value="1"/>
</dbReference>
<dbReference type="Gene3D" id="3.30.70.20">
    <property type="match status" value="1"/>
</dbReference>
<dbReference type="RefSeq" id="WP_039640633.1">
    <property type="nucleotide sequence ID" value="NZ_CP176590.1"/>
</dbReference>
<feature type="domain" description="4Fe-4S ferredoxin-type" evidence="1">
    <location>
        <begin position="1"/>
        <end position="29"/>
    </location>
</feature>
<evidence type="ECO:0000313" key="2">
    <source>
        <dbReference type="EMBL" id="ECW8955003.1"/>
    </source>
</evidence>
<dbReference type="EMBL" id="AAKYAN010000012">
    <property type="protein sequence ID" value="ECW8955003.1"/>
    <property type="molecule type" value="Genomic_DNA"/>
</dbReference>
<name>A0A5L8M5E6_CAMLA</name>
<dbReference type="AlphaFoldDB" id="A0A5L8M5E6"/>
<reference evidence="2 3" key="1">
    <citation type="submission" date="2019-09" db="EMBL/GenBank/DDBJ databases">
        <authorList>
            <consortium name="PulseNet: The National Subtyping Network for Foodborne Disease Surveillance"/>
            <person name="Tarr C.L."/>
            <person name="Trees E."/>
            <person name="Katz L.S."/>
            <person name="Carleton-Romer H.A."/>
            <person name="Stroika S."/>
            <person name="Kucerova Z."/>
            <person name="Roache K.F."/>
            <person name="Sabol A.L."/>
            <person name="Besser J."/>
            <person name="Gerner-Smidt P."/>
        </authorList>
    </citation>
    <scope>NUCLEOTIDE SEQUENCE [LARGE SCALE GENOMIC DNA]</scope>
    <source>
        <strain evidence="2 3">PNUSAC011760</strain>
    </source>
</reference>
<evidence type="ECO:0000313" key="3">
    <source>
        <dbReference type="Proteomes" id="UP000440714"/>
    </source>
</evidence>
<evidence type="ECO:0000259" key="1">
    <source>
        <dbReference type="PROSITE" id="PS51379"/>
    </source>
</evidence>
<dbReference type="InterPro" id="IPR047927">
    <property type="entry name" value="YfhL-like"/>
</dbReference>
<dbReference type="NCBIfam" id="NF033683">
    <property type="entry name" value="di_4Fe-4S_YfhL"/>
    <property type="match status" value="1"/>
</dbReference>
<protein>
    <submittedName>
        <fullName evidence="2">YfhL family 4Fe-4S dicluster ferredoxin</fullName>
    </submittedName>
</protein>
<dbReference type="PROSITE" id="PS51379">
    <property type="entry name" value="4FE4S_FER_2"/>
    <property type="match status" value="1"/>
</dbReference>
<organism evidence="2 3">
    <name type="scientific">Campylobacter lari</name>
    <dbReference type="NCBI Taxonomy" id="201"/>
    <lineage>
        <taxon>Bacteria</taxon>
        <taxon>Pseudomonadati</taxon>
        <taxon>Campylobacterota</taxon>
        <taxon>Epsilonproteobacteria</taxon>
        <taxon>Campylobacterales</taxon>
        <taxon>Campylobacteraceae</taxon>
        <taxon>Campylobacter</taxon>
    </lineage>
</organism>
<accession>A0A5L8M5E6</accession>
<sequence length="81" mass="9147">MSLLITRECISCDACREECPDEAIYDNDPIYIIDPDLCTECVNEFSEPACIVACPVDCIIPDPDNVESIDELRLKHKNKDI</sequence>
<dbReference type="Proteomes" id="UP000440714">
    <property type="component" value="Unassembled WGS sequence"/>
</dbReference>
<dbReference type="InterPro" id="IPR017896">
    <property type="entry name" value="4Fe4S_Fe-S-bd"/>
</dbReference>